<feature type="region of interest" description="Disordered" evidence="1">
    <location>
        <begin position="346"/>
        <end position="369"/>
    </location>
</feature>
<dbReference type="InterPro" id="IPR029058">
    <property type="entry name" value="AB_hydrolase_fold"/>
</dbReference>
<feature type="compositionally biased region" description="Acidic residues" evidence="1">
    <location>
        <begin position="455"/>
        <end position="465"/>
    </location>
</feature>
<feature type="signal peptide" evidence="2">
    <location>
        <begin position="1"/>
        <end position="16"/>
    </location>
</feature>
<feature type="compositionally biased region" description="Basic and acidic residues" evidence="1">
    <location>
        <begin position="575"/>
        <end position="595"/>
    </location>
</feature>
<dbReference type="EMBL" id="MU858365">
    <property type="protein sequence ID" value="KAK4206697.1"/>
    <property type="molecule type" value="Genomic_DNA"/>
</dbReference>
<dbReference type="PANTHER" id="PTHR47842">
    <property type="entry name" value="EXPRESSED PROTEIN"/>
    <property type="match status" value="1"/>
</dbReference>
<accession>A0AAN6XZT9</accession>
<dbReference type="PANTHER" id="PTHR47842:SF2">
    <property type="entry name" value="DUF676 DOMAIN-CONTAINING PROTEIN"/>
    <property type="match status" value="1"/>
</dbReference>
<reference evidence="3" key="2">
    <citation type="submission" date="2023-05" db="EMBL/GenBank/DDBJ databases">
        <authorList>
            <consortium name="Lawrence Berkeley National Laboratory"/>
            <person name="Steindorff A."/>
            <person name="Hensen N."/>
            <person name="Bonometti L."/>
            <person name="Westerberg I."/>
            <person name="Brannstrom I.O."/>
            <person name="Guillou S."/>
            <person name="Cros-Aarteil S."/>
            <person name="Calhoun S."/>
            <person name="Haridas S."/>
            <person name="Kuo A."/>
            <person name="Mondo S."/>
            <person name="Pangilinan J."/>
            <person name="Riley R."/>
            <person name="Labutti K."/>
            <person name="Andreopoulos B."/>
            <person name="Lipzen A."/>
            <person name="Chen C."/>
            <person name="Yanf M."/>
            <person name="Daum C."/>
            <person name="Ng V."/>
            <person name="Clum A."/>
            <person name="Ohm R."/>
            <person name="Martin F."/>
            <person name="Silar P."/>
            <person name="Natvig D."/>
            <person name="Lalanne C."/>
            <person name="Gautier V."/>
            <person name="Ament-Velasquez S.L."/>
            <person name="Kruys A."/>
            <person name="Hutchinson M.I."/>
            <person name="Powell A.J."/>
            <person name="Barry K."/>
            <person name="Miller A.N."/>
            <person name="Grigoriev I.V."/>
            <person name="Debuchy R."/>
            <person name="Gladieux P."/>
            <person name="Thoren M.H."/>
            <person name="Johannesson H."/>
        </authorList>
    </citation>
    <scope>NUCLEOTIDE SEQUENCE</scope>
    <source>
        <strain evidence="3">PSN293</strain>
    </source>
</reference>
<name>A0AAN6XZT9_9PEZI</name>
<sequence>MTKRILLLCFLHGFKGSDDTFGDFPKHLEENVAKSLPDDLVTSVVYPKYETRGELAQSTAAFLEWLKERVMELRKEHLEQPWPPYDRSVGVILVAHSMGGFVASDTLFRILDARDSDDATSSSPSIIFPYIQGILAFDTPYNGLARSMFVYGAFSNYSKVSSVFNVMTALSAAAPATLSRLATKRVAGAATKRAFASASKSSPALKTWQLIAVRTGTVGAIAAGGVAAYMHRKEILEGVKSMRNLKKEDVVAGYQSSVDALGQGLAYVNRGNVGESFAWLSDHFTFVGCLLKQNELNCRLERLASLKGVGVKDFYTSLGENGVWSGGYFVPERTFCAVPTTVPTTVTKKDDKTDKGEKDGKKGKSEKEQVDAGKLFERHVVEGAADEIVAHMDLFKRGNERGEYESMLAEASKLVIEWFETEEEILDDPKFREVTAEQVSEDKETEEIARAVDNGDVEEKEDVDESEKVKVAGTEEEDEHVAVPDESPIDIAAAASLVPLPDDDGLEDKDGKENEQRAAYMRHLFGVAQQTGTNLRSYLPSKLPNVPEMPKGFSMPSVTGVSLPSIPSMPSLWGKKSEVSETQASKEEKAEESGTKVDGSGDGAADETVKEPVSGAKGKIDTDSQVAGETKDKPDEGVAFLPLTGAQEDAAA</sequence>
<feature type="chain" id="PRO_5042965239" description="DUF676 domain-containing protein" evidence="2">
    <location>
        <begin position="17"/>
        <end position="652"/>
    </location>
</feature>
<keyword evidence="2" id="KW-0732">Signal</keyword>
<evidence type="ECO:0000256" key="2">
    <source>
        <dbReference type="SAM" id="SignalP"/>
    </source>
</evidence>
<evidence type="ECO:0000313" key="4">
    <source>
        <dbReference type="Proteomes" id="UP001301769"/>
    </source>
</evidence>
<reference evidence="3" key="1">
    <citation type="journal article" date="2023" name="Mol. Phylogenet. Evol.">
        <title>Genome-scale phylogeny and comparative genomics of the fungal order Sordariales.</title>
        <authorList>
            <person name="Hensen N."/>
            <person name="Bonometti L."/>
            <person name="Westerberg I."/>
            <person name="Brannstrom I.O."/>
            <person name="Guillou S."/>
            <person name="Cros-Aarteil S."/>
            <person name="Calhoun S."/>
            <person name="Haridas S."/>
            <person name="Kuo A."/>
            <person name="Mondo S."/>
            <person name="Pangilinan J."/>
            <person name="Riley R."/>
            <person name="LaButti K."/>
            <person name="Andreopoulos B."/>
            <person name="Lipzen A."/>
            <person name="Chen C."/>
            <person name="Yan M."/>
            <person name="Daum C."/>
            <person name="Ng V."/>
            <person name="Clum A."/>
            <person name="Steindorff A."/>
            <person name="Ohm R.A."/>
            <person name="Martin F."/>
            <person name="Silar P."/>
            <person name="Natvig D.O."/>
            <person name="Lalanne C."/>
            <person name="Gautier V."/>
            <person name="Ament-Velasquez S.L."/>
            <person name="Kruys A."/>
            <person name="Hutchinson M.I."/>
            <person name="Powell A.J."/>
            <person name="Barry K."/>
            <person name="Miller A.N."/>
            <person name="Grigoriev I.V."/>
            <person name="Debuchy R."/>
            <person name="Gladieux P."/>
            <person name="Hiltunen Thoren M."/>
            <person name="Johannesson H."/>
        </authorList>
    </citation>
    <scope>NUCLEOTIDE SEQUENCE</scope>
    <source>
        <strain evidence="3">PSN293</strain>
    </source>
</reference>
<keyword evidence="4" id="KW-1185">Reference proteome</keyword>
<dbReference type="SUPFAM" id="SSF53474">
    <property type="entry name" value="alpha/beta-Hydrolases"/>
    <property type="match status" value="1"/>
</dbReference>
<dbReference type="Gene3D" id="3.40.50.1820">
    <property type="entry name" value="alpha/beta hydrolase"/>
    <property type="match status" value="1"/>
</dbReference>
<feature type="region of interest" description="Disordered" evidence="1">
    <location>
        <begin position="554"/>
        <end position="652"/>
    </location>
</feature>
<protein>
    <recommendedName>
        <fullName evidence="5">DUF676 domain-containing protein</fullName>
    </recommendedName>
</protein>
<comment type="caution">
    <text evidence="3">The sequence shown here is derived from an EMBL/GenBank/DDBJ whole genome shotgun (WGS) entry which is preliminary data.</text>
</comment>
<feature type="region of interest" description="Disordered" evidence="1">
    <location>
        <begin position="455"/>
        <end position="486"/>
    </location>
</feature>
<dbReference type="AlphaFoldDB" id="A0AAN6XZT9"/>
<evidence type="ECO:0000256" key="1">
    <source>
        <dbReference type="SAM" id="MobiDB-lite"/>
    </source>
</evidence>
<evidence type="ECO:0008006" key="5">
    <source>
        <dbReference type="Google" id="ProtNLM"/>
    </source>
</evidence>
<evidence type="ECO:0000313" key="3">
    <source>
        <dbReference type="EMBL" id="KAK4206697.1"/>
    </source>
</evidence>
<dbReference type="Proteomes" id="UP001301769">
    <property type="component" value="Unassembled WGS sequence"/>
</dbReference>
<feature type="compositionally biased region" description="Basic and acidic residues" evidence="1">
    <location>
        <begin position="347"/>
        <end position="369"/>
    </location>
</feature>
<proteinExistence type="predicted"/>
<gene>
    <name evidence="3" type="ORF">QBC37DRAFT_393299</name>
</gene>
<organism evidence="3 4">
    <name type="scientific">Rhypophila decipiens</name>
    <dbReference type="NCBI Taxonomy" id="261697"/>
    <lineage>
        <taxon>Eukaryota</taxon>
        <taxon>Fungi</taxon>
        <taxon>Dikarya</taxon>
        <taxon>Ascomycota</taxon>
        <taxon>Pezizomycotina</taxon>
        <taxon>Sordariomycetes</taxon>
        <taxon>Sordariomycetidae</taxon>
        <taxon>Sordariales</taxon>
        <taxon>Naviculisporaceae</taxon>
        <taxon>Rhypophila</taxon>
    </lineage>
</organism>